<dbReference type="NCBIfam" id="NF006630">
    <property type="entry name" value="PRK09200.1"/>
    <property type="match status" value="1"/>
</dbReference>
<evidence type="ECO:0000256" key="17">
    <source>
        <dbReference type="SAM" id="MobiDB-lite"/>
    </source>
</evidence>
<dbReference type="GO" id="GO:0005886">
    <property type="term" value="C:plasma membrane"/>
    <property type="evidence" value="ECO:0007669"/>
    <property type="project" value="UniProtKB-SubCell"/>
</dbReference>
<evidence type="ECO:0000256" key="10">
    <source>
        <dbReference type="ARBA" id="ARBA00022840"/>
    </source>
</evidence>
<dbReference type="GO" id="GO:0008564">
    <property type="term" value="F:protein-exporting ATPase activity"/>
    <property type="evidence" value="ECO:0007669"/>
    <property type="project" value="UniProtKB-EC"/>
</dbReference>
<name>A0A928DQG5_9BACT</name>
<keyword evidence="8 15" id="KW-0547">Nucleotide-binding</keyword>
<dbReference type="CDD" id="cd17928">
    <property type="entry name" value="DEXDc_SecA"/>
    <property type="match status" value="1"/>
</dbReference>
<evidence type="ECO:0000256" key="14">
    <source>
        <dbReference type="ARBA" id="ARBA00023136"/>
    </source>
</evidence>
<dbReference type="Proteomes" id="UP000725649">
    <property type="component" value="Unassembled WGS sequence"/>
</dbReference>
<sequence length="864" mass="98390">MIRTAIDKIFGTKSERDLKKIQHYVDSANKFTAEFEPLTDEQLKAKTQEFKNRLQAGETLNDILPEAFAVVRLAAQRVIGLRPYDVQMLGGIVLHQGKISEMGTGEGKTLVAVLPSYLNALTGKGVHVVTVNDYLARRDRQWMGPIHEFLGLTVGYINHDMNSAERREMYAKDITYVTNNELGFDYLRDNMVVSREERVLRPLNYCIVDEVDSILIDEARTPLIISGPSDQSTDKYYVVNRLIPALKIRLITEKDEVRAKYEGVKLEDGVDAVIDEKAHTATLTDTGIAKAEKFLNVPNLYNDVESEWVHHINQALRAHHLYERDVDYVVKDGEVVIVDEFTGRLMPGRRWSDGLHQAVEAKEGLQIKEENQTLATITFQNFFKLYNKLSGMTGTAMTEANEFWQIYKLDVVEIRPNRPSKRKDFSDLVYLSEREKFAAIVDEVETLWKQGAPVLVGTRSIEKSEKLSHMLRAKGIPHKVLNAKYHEMEAQIISQAGRKGAVTIATNMAGRGTDIVLGGNPADPKEQEEVVNLGGLHVIGSERHESRRIDNQLRGRCARQGDPGCSRFYISLDDELMRLFANTTKIASILSTMGMKEGEAIESRLMTRQIEGAQRMVEGRNFDIRKQLLDYDKVMNQQRTAIYGLRNAILDGENMTEKSVQMMEEVIDDLVEQYYHPSHPQRSDFDTLNINLRNFFPAEFAYTAENVGRKSQEALADEIIAKVKDLYQERVRYFTEQGINFSEIERMLLLQLLDSAWKQNLYELDQLQSSVSLRGYAQKDPLIEYQKESYKLYSSMLNRVRDLMVSYIFRLQLPPRRTAAERAQEAAAKNPDNKGKPLTKTIGRNDPCPCGSGKKYKKCCGANL</sequence>
<evidence type="ECO:0000256" key="16">
    <source>
        <dbReference type="RuleBase" id="RU003874"/>
    </source>
</evidence>
<evidence type="ECO:0000256" key="9">
    <source>
        <dbReference type="ARBA" id="ARBA00022833"/>
    </source>
</evidence>
<dbReference type="InterPro" id="IPR011130">
    <property type="entry name" value="SecA_preprotein_X-link_dom"/>
</dbReference>
<keyword evidence="11 15" id="KW-0653">Protein transport</keyword>
<dbReference type="EMBL" id="SUVG01000003">
    <property type="protein sequence ID" value="MBE6421100.1"/>
    <property type="molecule type" value="Genomic_DNA"/>
</dbReference>
<evidence type="ECO:0000256" key="2">
    <source>
        <dbReference type="ARBA" id="ARBA00004170"/>
    </source>
</evidence>
<evidence type="ECO:0000256" key="5">
    <source>
        <dbReference type="ARBA" id="ARBA00022475"/>
    </source>
</evidence>
<dbReference type="GO" id="GO:0031522">
    <property type="term" value="C:cell envelope Sec protein transport complex"/>
    <property type="evidence" value="ECO:0007669"/>
    <property type="project" value="TreeGrafter"/>
</dbReference>
<keyword evidence="12 15" id="KW-1278">Translocase</keyword>
<dbReference type="PRINTS" id="PR00906">
    <property type="entry name" value="SECA"/>
</dbReference>
<dbReference type="PROSITE" id="PS51194">
    <property type="entry name" value="HELICASE_CTER"/>
    <property type="match status" value="1"/>
</dbReference>
<dbReference type="Pfam" id="PF01043">
    <property type="entry name" value="SecA_PP_bind"/>
    <property type="match status" value="1"/>
</dbReference>
<keyword evidence="6 15" id="KW-0963">Cytoplasm</keyword>
<dbReference type="Pfam" id="PF07516">
    <property type="entry name" value="SecA_SW"/>
    <property type="match status" value="1"/>
</dbReference>
<dbReference type="Pfam" id="PF21090">
    <property type="entry name" value="P-loop_SecA"/>
    <property type="match status" value="2"/>
</dbReference>
<comment type="cofactor">
    <cofactor evidence="1">
        <name>Zn(2+)</name>
        <dbReference type="ChEBI" id="CHEBI:29105"/>
    </cofactor>
</comment>
<evidence type="ECO:0000256" key="13">
    <source>
        <dbReference type="ARBA" id="ARBA00023010"/>
    </source>
</evidence>
<evidence type="ECO:0000256" key="6">
    <source>
        <dbReference type="ARBA" id="ARBA00022490"/>
    </source>
</evidence>
<feature type="region of interest" description="Disordered" evidence="17">
    <location>
        <begin position="822"/>
        <end position="844"/>
    </location>
</feature>
<dbReference type="PANTHER" id="PTHR30612:SF0">
    <property type="entry name" value="CHLOROPLAST PROTEIN-TRANSPORTING ATPASE"/>
    <property type="match status" value="1"/>
</dbReference>
<dbReference type="InterPro" id="IPR000185">
    <property type="entry name" value="SecA"/>
</dbReference>
<keyword evidence="4 15" id="KW-0813">Transport</keyword>
<keyword evidence="13 15" id="KW-0811">Translocation</keyword>
<evidence type="ECO:0000256" key="1">
    <source>
        <dbReference type="ARBA" id="ARBA00001947"/>
    </source>
</evidence>
<evidence type="ECO:0000259" key="19">
    <source>
        <dbReference type="PROSITE" id="PS51194"/>
    </source>
</evidence>
<keyword evidence="5 15" id="KW-1003">Cell membrane</keyword>
<dbReference type="GO" id="GO:0006605">
    <property type="term" value="P:protein targeting"/>
    <property type="evidence" value="ECO:0007669"/>
    <property type="project" value="UniProtKB-UniRule"/>
</dbReference>
<evidence type="ECO:0000256" key="8">
    <source>
        <dbReference type="ARBA" id="ARBA00022741"/>
    </source>
</evidence>
<keyword evidence="10 15" id="KW-0067">ATP-binding</keyword>
<dbReference type="GO" id="GO:0005524">
    <property type="term" value="F:ATP binding"/>
    <property type="evidence" value="ECO:0007669"/>
    <property type="project" value="UniProtKB-UniRule"/>
</dbReference>
<dbReference type="InterPro" id="IPR014001">
    <property type="entry name" value="Helicase_ATP-bd"/>
</dbReference>
<accession>A0A928DQG5</accession>
<dbReference type="AlphaFoldDB" id="A0A928DQG5"/>
<feature type="binding site" evidence="15">
    <location>
        <begin position="105"/>
        <end position="109"/>
    </location>
    <ligand>
        <name>ATP</name>
        <dbReference type="ChEBI" id="CHEBI:30616"/>
    </ligand>
</feature>
<proteinExistence type="inferred from homology"/>
<keyword evidence="9" id="KW-0862">Zinc</keyword>
<dbReference type="HAMAP" id="MF_01382">
    <property type="entry name" value="SecA"/>
    <property type="match status" value="1"/>
</dbReference>
<comment type="subcellular location">
    <subcellularLocation>
        <location evidence="15">Cell membrane</location>
        <topology evidence="15">Peripheral membrane protein</topology>
        <orientation evidence="15">Cytoplasmic side</orientation>
    </subcellularLocation>
    <subcellularLocation>
        <location evidence="15">Cytoplasm</location>
    </subcellularLocation>
    <subcellularLocation>
        <location evidence="2">Membrane</location>
        <topology evidence="2">Peripheral membrane protein</topology>
    </subcellularLocation>
    <text evidence="15">Distribution is 50-50.</text>
</comment>
<comment type="function">
    <text evidence="15">Part of the Sec protein translocase complex. Interacts with the SecYEG preprotein conducting channel. Has a central role in coupling the hydrolysis of ATP to the transfer of proteins into and across the cell membrane, serving as an ATP-driven molecular motor driving the stepwise translocation of polypeptide chains across the membrane.</text>
</comment>
<dbReference type="NCBIfam" id="TIGR00963">
    <property type="entry name" value="secA"/>
    <property type="match status" value="1"/>
</dbReference>
<dbReference type="NCBIfam" id="NF009538">
    <property type="entry name" value="PRK12904.1"/>
    <property type="match status" value="1"/>
</dbReference>
<keyword evidence="14 15" id="KW-0472">Membrane</keyword>
<dbReference type="GO" id="GO:0005829">
    <property type="term" value="C:cytosol"/>
    <property type="evidence" value="ECO:0007669"/>
    <property type="project" value="TreeGrafter"/>
</dbReference>
<dbReference type="GO" id="GO:0017038">
    <property type="term" value="P:protein import"/>
    <property type="evidence" value="ECO:0007669"/>
    <property type="project" value="InterPro"/>
</dbReference>
<evidence type="ECO:0000256" key="11">
    <source>
        <dbReference type="ARBA" id="ARBA00022927"/>
    </source>
</evidence>
<dbReference type="SUPFAM" id="SSF52540">
    <property type="entry name" value="P-loop containing nucleoside triphosphate hydrolases"/>
    <property type="match status" value="2"/>
</dbReference>
<feature type="domain" description="Helicase C-terminal" evidence="19">
    <location>
        <begin position="439"/>
        <end position="609"/>
    </location>
</feature>
<dbReference type="PANTHER" id="PTHR30612">
    <property type="entry name" value="SECA INNER MEMBRANE COMPONENT OF SEC PROTEIN SECRETION SYSTEM"/>
    <property type="match status" value="1"/>
</dbReference>
<comment type="similarity">
    <text evidence="3 15 16">Belongs to the SecA family.</text>
</comment>
<dbReference type="Gene3D" id="3.40.50.300">
    <property type="entry name" value="P-loop containing nucleotide triphosphate hydrolases"/>
    <property type="match status" value="3"/>
</dbReference>
<dbReference type="InterPro" id="IPR011115">
    <property type="entry name" value="SecA_DEAD"/>
</dbReference>
<feature type="binding site" evidence="15">
    <location>
        <position position="87"/>
    </location>
    <ligand>
        <name>ATP</name>
        <dbReference type="ChEBI" id="CHEBI:30616"/>
    </ligand>
</feature>
<dbReference type="Gene3D" id="3.90.1440.10">
    <property type="entry name" value="SecA, preprotein cross-linking domain"/>
    <property type="match status" value="1"/>
</dbReference>
<dbReference type="GO" id="GO:0043952">
    <property type="term" value="P:protein transport by the Sec complex"/>
    <property type="evidence" value="ECO:0007669"/>
    <property type="project" value="TreeGrafter"/>
</dbReference>
<dbReference type="PROSITE" id="PS51192">
    <property type="entry name" value="HELICASE_ATP_BIND_1"/>
    <property type="match status" value="1"/>
</dbReference>
<dbReference type="InterPro" id="IPR001650">
    <property type="entry name" value="Helicase_C-like"/>
</dbReference>
<reference evidence="21" key="1">
    <citation type="submission" date="2019-04" db="EMBL/GenBank/DDBJ databases">
        <title>Evolution of Biomass-Degrading Anaerobic Consortia Revealed by Metagenomics.</title>
        <authorList>
            <person name="Peng X."/>
        </authorList>
    </citation>
    <scope>NUCLEOTIDE SEQUENCE</scope>
    <source>
        <strain evidence="21">SIG66</strain>
    </source>
</reference>
<dbReference type="Pfam" id="PF07517">
    <property type="entry name" value="SecA_DEAD"/>
    <property type="match status" value="1"/>
</dbReference>
<dbReference type="SUPFAM" id="SSF81886">
    <property type="entry name" value="Helical scaffold and wing domains of SecA"/>
    <property type="match status" value="1"/>
</dbReference>
<dbReference type="InterPro" id="IPR004027">
    <property type="entry name" value="SEC_C_motif"/>
</dbReference>
<evidence type="ECO:0000256" key="15">
    <source>
        <dbReference type="HAMAP-Rule" id="MF_01382"/>
    </source>
</evidence>
<dbReference type="GO" id="GO:0065002">
    <property type="term" value="P:intracellular protein transmembrane transport"/>
    <property type="evidence" value="ECO:0007669"/>
    <property type="project" value="UniProtKB-UniRule"/>
</dbReference>
<dbReference type="CDD" id="cd18803">
    <property type="entry name" value="SF2_C_secA"/>
    <property type="match status" value="1"/>
</dbReference>
<dbReference type="FunFam" id="3.40.50.300:FF:000429">
    <property type="entry name" value="Preprotein translocase subunit SecA"/>
    <property type="match status" value="1"/>
</dbReference>
<dbReference type="PROSITE" id="PS51196">
    <property type="entry name" value="SECA_MOTOR_DEAD"/>
    <property type="match status" value="1"/>
</dbReference>
<dbReference type="InterPro" id="IPR036266">
    <property type="entry name" value="SecA_Wing/Scaffold_sf"/>
</dbReference>
<dbReference type="FunFam" id="3.90.1440.10:FF:000002">
    <property type="entry name" value="Protein translocase subunit SecA"/>
    <property type="match status" value="1"/>
</dbReference>
<dbReference type="GO" id="GO:0046872">
    <property type="term" value="F:metal ion binding"/>
    <property type="evidence" value="ECO:0007669"/>
    <property type="project" value="UniProtKB-KW"/>
</dbReference>
<evidence type="ECO:0000256" key="3">
    <source>
        <dbReference type="ARBA" id="ARBA00007650"/>
    </source>
</evidence>
<evidence type="ECO:0000256" key="12">
    <source>
        <dbReference type="ARBA" id="ARBA00022967"/>
    </source>
</evidence>
<dbReference type="InterPro" id="IPR011116">
    <property type="entry name" value="SecA_Wing/Scaffold"/>
</dbReference>
<dbReference type="SMART" id="SM00957">
    <property type="entry name" value="SecA_DEAD"/>
    <property type="match status" value="1"/>
</dbReference>
<feature type="domain" description="Helicase ATP-binding" evidence="18">
    <location>
        <begin position="89"/>
        <end position="247"/>
    </location>
</feature>
<dbReference type="FunFam" id="3.40.50.300:FF:000334">
    <property type="entry name" value="Protein translocase subunit SecA"/>
    <property type="match status" value="1"/>
</dbReference>
<feature type="domain" description="SecA family profile" evidence="20">
    <location>
        <begin position="3"/>
        <end position="602"/>
    </location>
</feature>
<dbReference type="Gene3D" id="1.10.3060.10">
    <property type="entry name" value="Helical scaffold and wing domains of SecA"/>
    <property type="match status" value="1"/>
</dbReference>
<comment type="caution">
    <text evidence="21">The sequence shown here is derived from an EMBL/GenBank/DDBJ whole genome shotgun (WGS) entry which is preliminary data.</text>
</comment>
<dbReference type="InterPro" id="IPR036670">
    <property type="entry name" value="SecA_X-link_sf"/>
</dbReference>
<dbReference type="SUPFAM" id="SSF81767">
    <property type="entry name" value="Pre-protein crosslinking domain of SecA"/>
    <property type="match status" value="1"/>
</dbReference>
<dbReference type="Gene3D" id="3.10.450.50">
    <property type="match status" value="1"/>
</dbReference>
<evidence type="ECO:0000256" key="7">
    <source>
        <dbReference type="ARBA" id="ARBA00022723"/>
    </source>
</evidence>
<evidence type="ECO:0000259" key="18">
    <source>
        <dbReference type="PROSITE" id="PS51192"/>
    </source>
</evidence>
<keyword evidence="7" id="KW-0479">Metal-binding</keyword>
<dbReference type="InterPro" id="IPR020937">
    <property type="entry name" value="SecA_CS"/>
</dbReference>
<organism evidence="21 22">
    <name type="scientific">Candidatus Avelusimicrobium gallicola</name>
    <dbReference type="NCBI Taxonomy" id="2562704"/>
    <lineage>
        <taxon>Bacteria</taxon>
        <taxon>Pseudomonadati</taxon>
        <taxon>Elusimicrobiota</taxon>
        <taxon>Elusimicrobia</taxon>
        <taxon>Elusimicrobiales</taxon>
        <taxon>Elusimicrobiaceae</taxon>
        <taxon>Candidatus Avelusimicrobium</taxon>
    </lineage>
</organism>
<dbReference type="SMART" id="SM00958">
    <property type="entry name" value="SecA_PP_bind"/>
    <property type="match status" value="1"/>
</dbReference>
<dbReference type="InterPro" id="IPR027417">
    <property type="entry name" value="P-loop_NTPase"/>
</dbReference>
<evidence type="ECO:0000256" key="4">
    <source>
        <dbReference type="ARBA" id="ARBA00022448"/>
    </source>
</evidence>
<gene>
    <name evidence="15 21" type="primary">secA</name>
    <name evidence="21" type="ORF">E7027_03060</name>
</gene>
<dbReference type="Pfam" id="PF02810">
    <property type="entry name" value="SEC-C"/>
    <property type="match status" value="1"/>
</dbReference>
<comment type="subunit">
    <text evidence="15">Monomer and homodimer. Part of the essential Sec protein translocation apparatus which comprises SecA, SecYEG and auxiliary proteins SecDF. Other proteins may also be involved.</text>
</comment>
<dbReference type="PROSITE" id="PS01312">
    <property type="entry name" value="SECA"/>
    <property type="match status" value="1"/>
</dbReference>
<feature type="binding site" evidence="15">
    <location>
        <position position="514"/>
    </location>
    <ligand>
        <name>ATP</name>
        <dbReference type="ChEBI" id="CHEBI:30616"/>
    </ligand>
</feature>
<evidence type="ECO:0000259" key="20">
    <source>
        <dbReference type="PROSITE" id="PS51196"/>
    </source>
</evidence>
<dbReference type="InterPro" id="IPR044722">
    <property type="entry name" value="SecA_SF2_C"/>
</dbReference>
<dbReference type="EC" id="7.4.2.8" evidence="15"/>
<dbReference type="InterPro" id="IPR014018">
    <property type="entry name" value="SecA_motor_DEAD"/>
</dbReference>
<evidence type="ECO:0000313" key="21">
    <source>
        <dbReference type="EMBL" id="MBE6421100.1"/>
    </source>
</evidence>
<protein>
    <recommendedName>
        <fullName evidence="15 16">Protein translocase subunit SecA</fullName>
        <ecNumber evidence="15">7.4.2.8</ecNumber>
    </recommendedName>
</protein>
<evidence type="ECO:0000313" key="22">
    <source>
        <dbReference type="Proteomes" id="UP000725649"/>
    </source>
</evidence>
<comment type="catalytic activity">
    <reaction evidence="15">
        <text>ATP + H2O + cellular proteinSide 1 = ADP + phosphate + cellular proteinSide 2.</text>
        <dbReference type="EC" id="7.4.2.8"/>
    </reaction>
</comment>